<organism evidence="6 7">
    <name type="scientific">Skeletonema marinoi</name>
    <dbReference type="NCBI Taxonomy" id="267567"/>
    <lineage>
        <taxon>Eukaryota</taxon>
        <taxon>Sar</taxon>
        <taxon>Stramenopiles</taxon>
        <taxon>Ochrophyta</taxon>
        <taxon>Bacillariophyta</taxon>
        <taxon>Coscinodiscophyceae</taxon>
        <taxon>Thalassiosirophycidae</taxon>
        <taxon>Thalassiosirales</taxon>
        <taxon>Skeletonemataceae</taxon>
        <taxon>Skeletonema</taxon>
        <taxon>Skeletonema marinoi-dohrnii complex</taxon>
    </lineage>
</organism>
<dbReference type="Pfam" id="PF13535">
    <property type="entry name" value="ATP-grasp_4"/>
    <property type="match status" value="1"/>
</dbReference>
<proteinExistence type="predicted"/>
<dbReference type="EMBL" id="JATAAI010000009">
    <property type="protein sequence ID" value="KAK1743278.1"/>
    <property type="molecule type" value="Genomic_DNA"/>
</dbReference>
<evidence type="ECO:0000313" key="6">
    <source>
        <dbReference type="EMBL" id="KAK1743278.1"/>
    </source>
</evidence>
<dbReference type="SUPFAM" id="SSF56059">
    <property type="entry name" value="Glutathione synthetase ATP-binding domain-like"/>
    <property type="match status" value="1"/>
</dbReference>
<gene>
    <name evidence="6" type="ORF">QTG54_005899</name>
</gene>
<dbReference type="AlphaFoldDB" id="A0AAD9DF10"/>
<reference evidence="6" key="1">
    <citation type="submission" date="2023-06" db="EMBL/GenBank/DDBJ databases">
        <title>Survivors Of The Sea: Transcriptome response of Skeletonema marinoi to long-term dormancy.</title>
        <authorList>
            <person name="Pinder M.I.M."/>
            <person name="Kourtchenko O."/>
            <person name="Robertson E.K."/>
            <person name="Larsson T."/>
            <person name="Maumus F."/>
            <person name="Osuna-Cruz C.M."/>
            <person name="Vancaester E."/>
            <person name="Stenow R."/>
            <person name="Vandepoele K."/>
            <person name="Ploug H."/>
            <person name="Bruchert V."/>
            <person name="Godhe A."/>
            <person name="Topel M."/>
        </authorList>
    </citation>
    <scope>NUCLEOTIDE SEQUENCE</scope>
    <source>
        <strain evidence="6">R05AC</strain>
    </source>
</reference>
<evidence type="ECO:0000256" key="4">
    <source>
        <dbReference type="PROSITE-ProRule" id="PRU00409"/>
    </source>
</evidence>
<dbReference type="Gene3D" id="3.30.470.20">
    <property type="entry name" value="ATP-grasp fold, B domain"/>
    <property type="match status" value="1"/>
</dbReference>
<evidence type="ECO:0000256" key="1">
    <source>
        <dbReference type="ARBA" id="ARBA00022598"/>
    </source>
</evidence>
<dbReference type="GO" id="GO:0016874">
    <property type="term" value="F:ligase activity"/>
    <property type="evidence" value="ECO:0007669"/>
    <property type="project" value="UniProtKB-KW"/>
</dbReference>
<evidence type="ECO:0000256" key="3">
    <source>
        <dbReference type="ARBA" id="ARBA00022840"/>
    </source>
</evidence>
<evidence type="ECO:0000313" key="7">
    <source>
        <dbReference type="Proteomes" id="UP001224775"/>
    </source>
</evidence>
<dbReference type="GO" id="GO:0046872">
    <property type="term" value="F:metal ion binding"/>
    <property type="evidence" value="ECO:0007669"/>
    <property type="project" value="InterPro"/>
</dbReference>
<comment type="caution">
    <text evidence="6">The sequence shown here is derived from an EMBL/GenBank/DDBJ whole genome shotgun (WGS) entry which is preliminary data.</text>
</comment>
<sequence length="471" mass="51102">DCLILLLLAVQCKGWLSPVPTYRSSTWLRESSSSASSMESAVVLIDPITDWKQVIDAAASLGHVVIAVQLPAEALPEKFQSFLPTTLALEEAGVDHVLSVEQRDVFSITQQLQILAIDFNLKLMGVIPLSEIAVEVCDCVASCLGLPHNILDRVTARRDKGMMKSAVESAGLRIAKYARVASMQDVNDAMSRLSLCYPIVLKTPAGMSTTDVFICSSNQEAISAITSIIGNTGPDGRRVEKALLEEYIGGVEFAINLMAFSSRDNNTPPRILVTDVWKYKKTKQARYGQAEICNPADYPALLTYATNVAEAVGIQVGAAHVELKAEEVQGGSFANPVMIEVGARLSGGRKSIMTQSAVQNWNPFEALIQSHSMQSCQTNPQNINFLTPNKFVRHIFLPILKRGLVEKIDLEVSSLATLHSSAMIVKVGDIVDVTTDIVSCAGFVWLVGDRDQVDEDTDAVMSSFVLSVIDV</sequence>
<dbReference type="GO" id="GO:0005524">
    <property type="term" value="F:ATP binding"/>
    <property type="evidence" value="ECO:0007669"/>
    <property type="project" value="UniProtKB-UniRule"/>
</dbReference>
<feature type="domain" description="ATP-grasp" evidence="5">
    <location>
        <begin position="164"/>
        <end position="372"/>
    </location>
</feature>
<dbReference type="PANTHER" id="PTHR43585:SF2">
    <property type="entry name" value="ATP-GRASP ENZYME FSQD"/>
    <property type="match status" value="1"/>
</dbReference>
<feature type="non-terminal residue" evidence="6">
    <location>
        <position position="1"/>
    </location>
</feature>
<protein>
    <recommendedName>
        <fullName evidence="5">ATP-grasp domain-containing protein</fullName>
    </recommendedName>
</protein>
<evidence type="ECO:0000256" key="2">
    <source>
        <dbReference type="ARBA" id="ARBA00022741"/>
    </source>
</evidence>
<keyword evidence="1" id="KW-0436">Ligase</keyword>
<dbReference type="InterPro" id="IPR052032">
    <property type="entry name" value="ATP-dep_AA_Ligase"/>
</dbReference>
<keyword evidence="3 4" id="KW-0067">ATP-binding</keyword>
<name>A0AAD9DF10_9STRA</name>
<dbReference type="PANTHER" id="PTHR43585">
    <property type="entry name" value="FUMIPYRROLE BIOSYNTHESIS PROTEIN C"/>
    <property type="match status" value="1"/>
</dbReference>
<keyword evidence="2 4" id="KW-0547">Nucleotide-binding</keyword>
<accession>A0AAD9DF10</accession>
<dbReference type="PROSITE" id="PS50975">
    <property type="entry name" value="ATP_GRASP"/>
    <property type="match status" value="1"/>
</dbReference>
<keyword evidence="7" id="KW-1185">Reference proteome</keyword>
<evidence type="ECO:0000259" key="5">
    <source>
        <dbReference type="PROSITE" id="PS50975"/>
    </source>
</evidence>
<dbReference type="Proteomes" id="UP001224775">
    <property type="component" value="Unassembled WGS sequence"/>
</dbReference>
<dbReference type="InterPro" id="IPR011761">
    <property type="entry name" value="ATP-grasp"/>
</dbReference>